<dbReference type="Pfam" id="PF20108">
    <property type="entry name" value="DUF6498"/>
    <property type="match status" value="1"/>
</dbReference>
<dbReference type="Proteomes" id="UP000030649">
    <property type="component" value="Unassembled WGS sequence"/>
</dbReference>
<feature type="transmembrane region" description="Helical" evidence="1">
    <location>
        <begin position="218"/>
        <end position="236"/>
    </location>
</feature>
<accession>U1N5K9</accession>
<sequence length="260" mass="28177">MLATVYLLKRRSALQSPPPKDEIDSQLGLKTPRQVVGLLAVIAGNLTPLVGVVVFEWSVVPLLVIYFCEAFITALIAAVKALFAELGSPTEDISTYTPSLPLASLQWKRGSLTVHARLPPIYPRNIPYSALIVSLWLVIGLPVGLLAWATLDSPPVLSIGMALSVIALLSTRLGEFRYEFIGDRRFDDTSAREIGRVLTQQVLGLYLIVPFITNLSDAGPFMLGAIVAIRTIIEAYRYSVDRSGGPSVSLFSQLEGAGLL</sequence>
<protein>
    <submittedName>
        <fullName evidence="2">Uncharacterized protein</fullName>
    </submittedName>
</protein>
<keyword evidence="1" id="KW-1133">Transmembrane helix</keyword>
<dbReference type="HOGENOM" id="CLU_088477_0_0_2"/>
<evidence type="ECO:0000256" key="1">
    <source>
        <dbReference type="SAM" id="Phobius"/>
    </source>
</evidence>
<feature type="transmembrane region" description="Helical" evidence="1">
    <location>
        <begin position="35"/>
        <end position="57"/>
    </location>
</feature>
<feature type="transmembrane region" description="Helical" evidence="1">
    <location>
        <begin position="126"/>
        <end position="149"/>
    </location>
</feature>
<proteinExistence type="predicted"/>
<keyword evidence="1" id="KW-0812">Transmembrane</keyword>
<evidence type="ECO:0000313" key="3">
    <source>
        <dbReference type="Proteomes" id="UP000030649"/>
    </source>
</evidence>
<dbReference type="EMBL" id="KE356560">
    <property type="protein sequence ID" value="ERG91885.1"/>
    <property type="molecule type" value="Genomic_DNA"/>
</dbReference>
<feature type="transmembrane region" description="Helical" evidence="1">
    <location>
        <begin position="63"/>
        <end position="83"/>
    </location>
</feature>
<keyword evidence="1" id="KW-0472">Membrane</keyword>
<name>U1N5K9_9EURY</name>
<reference evidence="2 3" key="1">
    <citation type="journal article" date="2013" name="PLoS ONE">
        <title>Assembly-driven community genomics of a hypersaline microbial ecosystem.</title>
        <authorList>
            <person name="Podell S."/>
            <person name="Ugalde J.A."/>
            <person name="Narasingarao P."/>
            <person name="Banfield J.F."/>
            <person name="Heidelberg K.B."/>
            <person name="Allen E.E."/>
        </authorList>
    </citation>
    <scope>NUCLEOTIDE SEQUENCE [LARGE SCALE GENOMIC DNA]</scope>
    <source>
        <strain evidence="3">J07HQW1</strain>
    </source>
</reference>
<organism evidence="2 3">
    <name type="scientific">Haloquadratum walsbyi J07HQW1</name>
    <dbReference type="NCBI Taxonomy" id="1238424"/>
    <lineage>
        <taxon>Archaea</taxon>
        <taxon>Methanobacteriati</taxon>
        <taxon>Methanobacteriota</taxon>
        <taxon>Stenosarchaea group</taxon>
        <taxon>Halobacteria</taxon>
        <taxon>Halobacteriales</taxon>
        <taxon>Haloferacaceae</taxon>
        <taxon>Haloquadratum</taxon>
    </lineage>
</organism>
<evidence type="ECO:0000313" key="2">
    <source>
        <dbReference type="EMBL" id="ERG91885.1"/>
    </source>
</evidence>
<dbReference type="InterPro" id="IPR045466">
    <property type="entry name" value="DUF6498"/>
</dbReference>
<dbReference type="AlphaFoldDB" id="U1N5K9"/>
<gene>
    <name evidence="2" type="ORF">J07HQW1_01919</name>
</gene>